<protein>
    <submittedName>
        <fullName evidence="2">GNAT family N-acetyltransferase</fullName>
        <ecNumber evidence="2">2.3.-.-</ecNumber>
    </submittedName>
</protein>
<sequence>MSISIRKATLEEAEDIAKIHVSSWQTTYKGIMDADFLKQLSVGKRTELWVKNIQREGDIVLVASLNGELIGFTCGSHVKEGEYEEYDGDVTSIYFYKDFQGQGFGKLLMIRLFEEFMERGYQTAIVKVLEKNKACLFYEALGAKLIDTQVIPIPGGEATLFTYAWDDIKPFRNEMSHEKNDPTNEVNV</sequence>
<dbReference type="EMBL" id="JBHTLM010000018">
    <property type="protein sequence ID" value="MFD1178595.1"/>
    <property type="molecule type" value="Genomic_DNA"/>
</dbReference>
<keyword evidence="2" id="KW-0012">Acyltransferase</keyword>
<keyword evidence="3" id="KW-1185">Reference proteome</keyword>
<accession>A0ABW3S3P0</accession>
<dbReference type="PROSITE" id="PS51186">
    <property type="entry name" value="GNAT"/>
    <property type="match status" value="1"/>
</dbReference>
<dbReference type="Gene3D" id="3.40.630.30">
    <property type="match status" value="1"/>
</dbReference>
<reference evidence="3" key="1">
    <citation type="journal article" date="2019" name="Int. J. Syst. Evol. Microbiol.">
        <title>The Global Catalogue of Microorganisms (GCM) 10K type strain sequencing project: providing services to taxonomists for standard genome sequencing and annotation.</title>
        <authorList>
            <consortium name="The Broad Institute Genomics Platform"/>
            <consortium name="The Broad Institute Genome Sequencing Center for Infectious Disease"/>
            <person name="Wu L."/>
            <person name="Ma J."/>
        </authorList>
    </citation>
    <scope>NUCLEOTIDE SEQUENCE [LARGE SCALE GENOMIC DNA]</scope>
    <source>
        <strain evidence="3">CCUG 59189</strain>
    </source>
</reference>
<dbReference type="SUPFAM" id="SSF55729">
    <property type="entry name" value="Acyl-CoA N-acyltransferases (Nat)"/>
    <property type="match status" value="1"/>
</dbReference>
<dbReference type="GO" id="GO:0016746">
    <property type="term" value="F:acyltransferase activity"/>
    <property type="evidence" value="ECO:0007669"/>
    <property type="project" value="UniProtKB-KW"/>
</dbReference>
<gene>
    <name evidence="2" type="ORF">ACFQ3W_20155</name>
</gene>
<evidence type="ECO:0000313" key="3">
    <source>
        <dbReference type="Proteomes" id="UP001597262"/>
    </source>
</evidence>
<dbReference type="RefSeq" id="WP_379321033.1">
    <property type="nucleotide sequence ID" value="NZ_JBHTLM010000018.1"/>
</dbReference>
<dbReference type="Pfam" id="PF00583">
    <property type="entry name" value="Acetyltransf_1"/>
    <property type="match status" value="1"/>
</dbReference>
<dbReference type="CDD" id="cd04301">
    <property type="entry name" value="NAT_SF"/>
    <property type="match status" value="1"/>
</dbReference>
<comment type="caution">
    <text evidence="2">The sequence shown here is derived from an EMBL/GenBank/DDBJ whole genome shotgun (WGS) entry which is preliminary data.</text>
</comment>
<dbReference type="EC" id="2.3.-.-" evidence="2"/>
<keyword evidence="2" id="KW-0808">Transferase</keyword>
<proteinExistence type="predicted"/>
<name>A0ABW3S3P0_9BACL</name>
<organism evidence="2 3">
    <name type="scientific">Paenibacillus puldeungensis</name>
    <dbReference type="NCBI Taxonomy" id="696536"/>
    <lineage>
        <taxon>Bacteria</taxon>
        <taxon>Bacillati</taxon>
        <taxon>Bacillota</taxon>
        <taxon>Bacilli</taxon>
        <taxon>Bacillales</taxon>
        <taxon>Paenibacillaceae</taxon>
        <taxon>Paenibacillus</taxon>
    </lineage>
</organism>
<dbReference type="InterPro" id="IPR000182">
    <property type="entry name" value="GNAT_dom"/>
</dbReference>
<dbReference type="Proteomes" id="UP001597262">
    <property type="component" value="Unassembled WGS sequence"/>
</dbReference>
<feature type="domain" description="N-acetyltransferase" evidence="1">
    <location>
        <begin position="3"/>
        <end position="172"/>
    </location>
</feature>
<dbReference type="InterPro" id="IPR016181">
    <property type="entry name" value="Acyl_CoA_acyltransferase"/>
</dbReference>
<keyword evidence="2" id="KW-0413">Isomerase</keyword>
<evidence type="ECO:0000259" key="1">
    <source>
        <dbReference type="PROSITE" id="PS51186"/>
    </source>
</evidence>
<dbReference type="GO" id="GO:0016853">
    <property type="term" value="F:isomerase activity"/>
    <property type="evidence" value="ECO:0007669"/>
    <property type="project" value="UniProtKB-KW"/>
</dbReference>
<evidence type="ECO:0000313" key="2">
    <source>
        <dbReference type="EMBL" id="MFD1178595.1"/>
    </source>
</evidence>